<name>A0A433SD74_9BURK</name>
<evidence type="ECO:0000313" key="1">
    <source>
        <dbReference type="EMBL" id="RUS66698.1"/>
    </source>
</evidence>
<comment type="caution">
    <text evidence="1">The sequence shown here is derived from an EMBL/GenBank/DDBJ whole genome shotgun (WGS) entry which is preliminary data.</text>
</comment>
<protein>
    <submittedName>
        <fullName evidence="1">Uncharacterized protein</fullName>
    </submittedName>
</protein>
<sequence>MTQIYKGYESYVFAIYCVCRENIEDIQVFLNRLRKYKKRFDFDQNLYEYGQKVNFI</sequence>
<proteinExistence type="predicted"/>
<gene>
    <name evidence="1" type="ORF">CUZ56_01488</name>
</gene>
<organism evidence="1 2">
    <name type="scientific">Saezia sanguinis</name>
    <dbReference type="NCBI Taxonomy" id="1965230"/>
    <lineage>
        <taxon>Bacteria</taxon>
        <taxon>Pseudomonadati</taxon>
        <taxon>Pseudomonadota</taxon>
        <taxon>Betaproteobacteria</taxon>
        <taxon>Burkholderiales</taxon>
        <taxon>Saeziaceae</taxon>
        <taxon>Saezia</taxon>
    </lineage>
</organism>
<dbReference type="AlphaFoldDB" id="A0A433SD74"/>
<keyword evidence="2" id="KW-1185">Reference proteome</keyword>
<dbReference type="EMBL" id="PQSP01000003">
    <property type="protein sequence ID" value="RUS66698.1"/>
    <property type="molecule type" value="Genomic_DNA"/>
</dbReference>
<accession>A0A433SD74</accession>
<dbReference type="Proteomes" id="UP000286947">
    <property type="component" value="Unassembled WGS sequence"/>
</dbReference>
<reference evidence="1 2" key="1">
    <citation type="submission" date="2018-01" db="EMBL/GenBank/DDBJ databases">
        <title>Saezia sanguinis gen. nov., sp. nov., in the order Burkholderiales isolated from human blood.</title>
        <authorList>
            <person name="Medina-Pascual M.J."/>
            <person name="Valdezate S."/>
            <person name="Monzon S."/>
            <person name="Cuesta I."/>
            <person name="Carrasco G."/>
            <person name="Villalon P."/>
            <person name="Saez-Nieto J.A."/>
        </authorList>
    </citation>
    <scope>NUCLEOTIDE SEQUENCE [LARGE SCALE GENOMIC DNA]</scope>
    <source>
        <strain evidence="1 2">CNM695-12</strain>
    </source>
</reference>
<evidence type="ECO:0000313" key="2">
    <source>
        <dbReference type="Proteomes" id="UP000286947"/>
    </source>
</evidence>